<feature type="domain" description="Phospholipid/glycerol acyltransferase" evidence="5">
    <location>
        <begin position="81"/>
        <end position="196"/>
    </location>
</feature>
<dbReference type="Pfam" id="PF01553">
    <property type="entry name" value="Acyltransferase"/>
    <property type="match status" value="1"/>
</dbReference>
<keyword evidence="3 6" id="KW-0012">Acyltransferase</keyword>
<organism evidence="6 7">
    <name type="scientific">Ideonella paludis</name>
    <dbReference type="NCBI Taxonomy" id="1233411"/>
    <lineage>
        <taxon>Bacteria</taxon>
        <taxon>Pseudomonadati</taxon>
        <taxon>Pseudomonadota</taxon>
        <taxon>Betaproteobacteria</taxon>
        <taxon>Burkholderiales</taxon>
        <taxon>Sphaerotilaceae</taxon>
        <taxon>Ideonella</taxon>
    </lineage>
</organism>
<evidence type="ECO:0000259" key="5">
    <source>
        <dbReference type="SMART" id="SM00563"/>
    </source>
</evidence>
<evidence type="ECO:0000313" key="7">
    <source>
        <dbReference type="Proteomes" id="UP000672097"/>
    </source>
</evidence>
<keyword evidence="4" id="KW-1133">Transmembrane helix</keyword>
<evidence type="ECO:0000256" key="1">
    <source>
        <dbReference type="ARBA" id="ARBA00005189"/>
    </source>
</evidence>
<feature type="transmembrane region" description="Helical" evidence="4">
    <location>
        <begin position="12"/>
        <end position="34"/>
    </location>
</feature>
<comment type="pathway">
    <text evidence="1">Lipid metabolism.</text>
</comment>
<evidence type="ECO:0000313" key="6">
    <source>
        <dbReference type="EMBL" id="MBQ0935281.1"/>
    </source>
</evidence>
<comment type="caution">
    <text evidence="6">The sequence shown here is derived from an EMBL/GenBank/DDBJ whole genome shotgun (WGS) entry which is preliminary data.</text>
</comment>
<proteinExistence type="predicted"/>
<evidence type="ECO:0000256" key="4">
    <source>
        <dbReference type="SAM" id="Phobius"/>
    </source>
</evidence>
<reference evidence="6 7" key="1">
    <citation type="submission" date="2021-04" db="EMBL/GenBank/DDBJ databases">
        <title>The genome sequence of type strain Ideonella paludis KCTC 32238.</title>
        <authorList>
            <person name="Liu Y."/>
        </authorList>
    </citation>
    <scope>NUCLEOTIDE SEQUENCE [LARGE SCALE GENOMIC DNA]</scope>
    <source>
        <strain evidence="6 7">KCTC 32238</strain>
    </source>
</reference>
<keyword evidence="4" id="KW-0472">Membrane</keyword>
<dbReference type="GO" id="GO:0016746">
    <property type="term" value="F:acyltransferase activity"/>
    <property type="evidence" value="ECO:0007669"/>
    <property type="project" value="UniProtKB-KW"/>
</dbReference>
<protein>
    <submittedName>
        <fullName evidence="6">1-acyl-sn-glycerol-3-phosphate acyltransferase</fullName>
    </submittedName>
</protein>
<dbReference type="PANTHER" id="PTHR10434:SF40">
    <property type="entry name" value="1-ACYL-SN-GLYCEROL-3-PHOSPHATE ACYLTRANSFERASE"/>
    <property type="match status" value="1"/>
</dbReference>
<sequence length="249" mass="27921">MQRLLSALRSALYIAFLTATVIPWATAVVLASVVLSGTRIYWMCAGWLKLSIWGARAICGVHYRVHGMENVPDAAHARDAVILASKHQSTWETFAFPALMPHPLCYVFKRELLWIPFFGWAMARMDMIHIDRSKRSEAWNKVAEQGKRYMAEGNWVIMFPEGTRAARGEQGVYKSGASRLAIAAGKPIVPIAVTSAVCWPRKSFLLKPGTIDVSIGRPISSEGRQADELMREVETWIEAEMRRLDPAAY</sequence>
<keyword evidence="4" id="KW-0812">Transmembrane</keyword>
<dbReference type="RefSeq" id="WP_210808109.1">
    <property type="nucleotide sequence ID" value="NZ_JAGQDG010000003.1"/>
</dbReference>
<dbReference type="EMBL" id="JAGQDG010000003">
    <property type="protein sequence ID" value="MBQ0935281.1"/>
    <property type="molecule type" value="Genomic_DNA"/>
</dbReference>
<dbReference type="InterPro" id="IPR002123">
    <property type="entry name" value="Plipid/glycerol_acylTrfase"/>
</dbReference>
<keyword evidence="7" id="KW-1185">Reference proteome</keyword>
<gene>
    <name evidence="6" type="ORF">KAK11_08080</name>
</gene>
<name>A0ABS5DVY2_9BURK</name>
<dbReference type="CDD" id="cd07989">
    <property type="entry name" value="LPLAT_AGPAT-like"/>
    <property type="match status" value="1"/>
</dbReference>
<evidence type="ECO:0000256" key="3">
    <source>
        <dbReference type="ARBA" id="ARBA00023315"/>
    </source>
</evidence>
<accession>A0ABS5DVY2</accession>
<dbReference type="SMART" id="SM00563">
    <property type="entry name" value="PlsC"/>
    <property type="match status" value="1"/>
</dbReference>
<dbReference type="Proteomes" id="UP000672097">
    <property type="component" value="Unassembled WGS sequence"/>
</dbReference>
<dbReference type="SUPFAM" id="SSF69593">
    <property type="entry name" value="Glycerol-3-phosphate (1)-acyltransferase"/>
    <property type="match status" value="1"/>
</dbReference>
<evidence type="ECO:0000256" key="2">
    <source>
        <dbReference type="ARBA" id="ARBA00022679"/>
    </source>
</evidence>
<dbReference type="PANTHER" id="PTHR10434">
    <property type="entry name" value="1-ACYL-SN-GLYCEROL-3-PHOSPHATE ACYLTRANSFERASE"/>
    <property type="match status" value="1"/>
</dbReference>
<keyword evidence="2" id="KW-0808">Transferase</keyword>